<dbReference type="InterPro" id="IPR036390">
    <property type="entry name" value="WH_DNA-bd_sf"/>
</dbReference>
<dbReference type="Pfam" id="PF00126">
    <property type="entry name" value="HTH_1"/>
    <property type="match status" value="1"/>
</dbReference>
<keyword evidence="2" id="KW-0805">Transcription regulation</keyword>
<accession>A0A2A9E3B8</accession>
<keyword evidence="4" id="KW-0804">Transcription</keyword>
<dbReference type="Proteomes" id="UP000225548">
    <property type="component" value="Unassembled WGS sequence"/>
</dbReference>
<feature type="domain" description="HTH lysR-type" evidence="5">
    <location>
        <begin position="22"/>
        <end position="77"/>
    </location>
</feature>
<dbReference type="SUPFAM" id="SSF53850">
    <property type="entry name" value="Periplasmic binding protein-like II"/>
    <property type="match status" value="1"/>
</dbReference>
<evidence type="ECO:0000256" key="3">
    <source>
        <dbReference type="ARBA" id="ARBA00023125"/>
    </source>
</evidence>
<dbReference type="EMBL" id="PDJG01000001">
    <property type="protein sequence ID" value="PFG32699.1"/>
    <property type="molecule type" value="Genomic_DNA"/>
</dbReference>
<dbReference type="Gene3D" id="3.40.190.10">
    <property type="entry name" value="Periplasmic binding protein-like II"/>
    <property type="match status" value="2"/>
</dbReference>
<dbReference type="OrthoDB" id="9808620at2"/>
<comment type="caution">
    <text evidence="6">The sequence shown here is derived from an EMBL/GenBank/DDBJ whole genome shotgun (WGS) entry which is preliminary data.</text>
</comment>
<dbReference type="GO" id="GO:0003700">
    <property type="term" value="F:DNA-binding transcription factor activity"/>
    <property type="evidence" value="ECO:0007669"/>
    <property type="project" value="InterPro"/>
</dbReference>
<dbReference type="PROSITE" id="PS50931">
    <property type="entry name" value="HTH_LYSR"/>
    <property type="match status" value="1"/>
</dbReference>
<keyword evidence="3" id="KW-0238">DNA-binding</keyword>
<dbReference type="PRINTS" id="PR00039">
    <property type="entry name" value="HTHLYSR"/>
</dbReference>
<organism evidence="6 7">
    <name type="scientific">Sanguibacter antarcticus</name>
    <dbReference type="NCBI Taxonomy" id="372484"/>
    <lineage>
        <taxon>Bacteria</taxon>
        <taxon>Bacillati</taxon>
        <taxon>Actinomycetota</taxon>
        <taxon>Actinomycetes</taxon>
        <taxon>Micrococcales</taxon>
        <taxon>Sanguibacteraceae</taxon>
        <taxon>Sanguibacter</taxon>
    </lineage>
</organism>
<dbReference type="PANTHER" id="PTHR30126:SF39">
    <property type="entry name" value="HTH-TYPE TRANSCRIPTIONAL REGULATOR CYSL"/>
    <property type="match status" value="1"/>
</dbReference>
<evidence type="ECO:0000256" key="2">
    <source>
        <dbReference type="ARBA" id="ARBA00023015"/>
    </source>
</evidence>
<dbReference type="RefSeq" id="WP_098454029.1">
    <property type="nucleotide sequence ID" value="NZ_PDJG01000001.1"/>
</dbReference>
<comment type="similarity">
    <text evidence="1">Belongs to the LysR transcriptional regulatory family.</text>
</comment>
<protein>
    <submittedName>
        <fullName evidence="6">Transcriptional regulator</fullName>
    </submittedName>
</protein>
<keyword evidence="7" id="KW-1185">Reference proteome</keyword>
<dbReference type="Gene3D" id="1.10.10.10">
    <property type="entry name" value="Winged helix-like DNA-binding domain superfamily/Winged helix DNA-binding domain"/>
    <property type="match status" value="1"/>
</dbReference>
<dbReference type="PANTHER" id="PTHR30126">
    <property type="entry name" value="HTH-TYPE TRANSCRIPTIONAL REGULATOR"/>
    <property type="match status" value="1"/>
</dbReference>
<dbReference type="InterPro" id="IPR036388">
    <property type="entry name" value="WH-like_DNA-bd_sf"/>
</dbReference>
<evidence type="ECO:0000259" key="5">
    <source>
        <dbReference type="PROSITE" id="PS50931"/>
    </source>
</evidence>
<dbReference type="AlphaFoldDB" id="A0A2A9E3B8"/>
<gene>
    <name evidence="6" type="ORF">ATL42_0543</name>
</gene>
<dbReference type="Pfam" id="PF03466">
    <property type="entry name" value="LysR_substrate"/>
    <property type="match status" value="1"/>
</dbReference>
<evidence type="ECO:0000313" key="6">
    <source>
        <dbReference type="EMBL" id="PFG32699.1"/>
    </source>
</evidence>
<name>A0A2A9E3B8_9MICO</name>
<evidence type="ECO:0000256" key="4">
    <source>
        <dbReference type="ARBA" id="ARBA00023163"/>
    </source>
</evidence>
<dbReference type="InterPro" id="IPR005119">
    <property type="entry name" value="LysR_subst-bd"/>
</dbReference>
<evidence type="ECO:0000256" key="1">
    <source>
        <dbReference type="ARBA" id="ARBA00009437"/>
    </source>
</evidence>
<dbReference type="GO" id="GO:0000976">
    <property type="term" value="F:transcription cis-regulatory region binding"/>
    <property type="evidence" value="ECO:0007669"/>
    <property type="project" value="TreeGrafter"/>
</dbReference>
<sequence>MDSGPAVGHPAALLPRRSRAPLTALEVLVAADAHGSISGAARALGLSQPSASASMKRLERTLGLELLARGTRGTHLTDAGRAAATWAREVLDASDSFERGVTALRDAPSPRVRLAASMTIAEYLAPRWLAQLTHDHGRVDVELVVRNSHDVMDLVVSGDADLGFVEGTSVRRGLRSRTIVHDSLVVVVGPDHPWAHRRGRRASLAELVAAHLVVREGGSGTREILERALRAAGTLLPSHLPHLGSTSALKTTVQYSDAVTVLSLLAVEDDLVRGSLVQIDVPDLALGRSLRMVWKDGADMPATVRSIAALVARQR</sequence>
<dbReference type="SUPFAM" id="SSF46785">
    <property type="entry name" value="Winged helix' DNA-binding domain"/>
    <property type="match status" value="1"/>
</dbReference>
<proteinExistence type="inferred from homology"/>
<dbReference type="InterPro" id="IPR000847">
    <property type="entry name" value="LysR_HTH_N"/>
</dbReference>
<reference evidence="6 7" key="1">
    <citation type="submission" date="2017-10" db="EMBL/GenBank/DDBJ databases">
        <title>Sequencing the genomes of 1000 actinobacteria strains.</title>
        <authorList>
            <person name="Klenk H.-P."/>
        </authorList>
    </citation>
    <scope>NUCLEOTIDE SEQUENCE [LARGE SCALE GENOMIC DNA]</scope>
    <source>
        <strain evidence="6 7">DSM 18966</strain>
    </source>
</reference>
<evidence type="ECO:0000313" key="7">
    <source>
        <dbReference type="Proteomes" id="UP000225548"/>
    </source>
</evidence>